<dbReference type="Pfam" id="PF01593">
    <property type="entry name" value="Amino_oxidase"/>
    <property type="match status" value="1"/>
</dbReference>
<name>A0A852RLW2_9ACTN</name>
<dbReference type="InterPro" id="IPR036188">
    <property type="entry name" value="FAD/NAD-bd_sf"/>
</dbReference>
<dbReference type="SUPFAM" id="SSF51905">
    <property type="entry name" value="FAD/NAD(P)-binding domain"/>
    <property type="match status" value="1"/>
</dbReference>
<dbReference type="PANTHER" id="PTHR42841">
    <property type="entry name" value="AMINE OXIDASE"/>
    <property type="match status" value="1"/>
</dbReference>
<evidence type="ECO:0000313" key="3">
    <source>
        <dbReference type="Proteomes" id="UP000582231"/>
    </source>
</evidence>
<dbReference type="Proteomes" id="UP000582231">
    <property type="component" value="Unassembled WGS sequence"/>
</dbReference>
<feature type="domain" description="Amine oxidase" evidence="1">
    <location>
        <begin position="11"/>
        <end position="405"/>
    </location>
</feature>
<dbReference type="AlphaFoldDB" id="A0A852RLW2"/>
<dbReference type="EMBL" id="JACCBF010000001">
    <property type="protein sequence ID" value="NYD31608.1"/>
    <property type="molecule type" value="Genomic_DNA"/>
</dbReference>
<evidence type="ECO:0000313" key="2">
    <source>
        <dbReference type="EMBL" id="NYD31608.1"/>
    </source>
</evidence>
<dbReference type="RefSeq" id="WP_179727895.1">
    <property type="nucleotide sequence ID" value="NZ_BAABEF010000001.1"/>
</dbReference>
<evidence type="ECO:0000259" key="1">
    <source>
        <dbReference type="Pfam" id="PF01593"/>
    </source>
</evidence>
<sequence length="422" mass="44152">MVPVLVVGGGLAGLACAARLHREGVPALVLEGGERVGGRVGSDVVDGFTLDRGFQVLNTAYPALRRTVRLQDLDLRLLPSGVRVRREGRLHDLPHPLASPAAPLRALTSGATGLRGKAALARYAGGVLTAGPRRLKDRPDVTAGEAWAGLPTALVRDVLVPFVSGVVLEDEMTTSRVFTDLMMRMFATGRSAVPSGGMQALPRSLAQRLPPAAVRLESPVAEVRADGVVLADGTTVEARAVVVATDPWQAPALVPALGTAPQAHGVTTYWFAAAPWRGLDGTLTVDADGSGVTNSIVITASAPSYSRDGRALVATSVLHTDGRARVDADTARRTAAVLHRAPDDDWELVAAHDVPLALPAMTAPHPLRRPAYLPAAGVWVAGDHRDTSSIQGALVSGHRVAGSVLRHLSAPSRTATRDRSTR</sequence>
<dbReference type="PRINTS" id="PR00420">
    <property type="entry name" value="RNGMNOXGNASE"/>
</dbReference>
<comment type="caution">
    <text evidence="2">The sequence shown here is derived from an EMBL/GenBank/DDBJ whole genome shotgun (WGS) entry which is preliminary data.</text>
</comment>
<accession>A0A852RLW2</accession>
<gene>
    <name evidence="2" type="ORF">BJ958_003154</name>
</gene>
<dbReference type="InterPro" id="IPR002937">
    <property type="entry name" value="Amino_oxidase"/>
</dbReference>
<dbReference type="Gene3D" id="3.50.50.60">
    <property type="entry name" value="FAD/NAD(P)-binding domain"/>
    <property type="match status" value="1"/>
</dbReference>
<protein>
    <submittedName>
        <fullName evidence="2">Glycine/D-amino acid oxidase-like deaminating enzyme</fullName>
    </submittedName>
</protein>
<proteinExistence type="predicted"/>
<organism evidence="2 3">
    <name type="scientific">Nocardioides kongjuensis</name>
    <dbReference type="NCBI Taxonomy" id="349522"/>
    <lineage>
        <taxon>Bacteria</taxon>
        <taxon>Bacillati</taxon>
        <taxon>Actinomycetota</taxon>
        <taxon>Actinomycetes</taxon>
        <taxon>Propionibacteriales</taxon>
        <taxon>Nocardioidaceae</taxon>
        <taxon>Nocardioides</taxon>
    </lineage>
</organism>
<reference evidence="2 3" key="1">
    <citation type="submission" date="2020-07" db="EMBL/GenBank/DDBJ databases">
        <title>Sequencing the genomes of 1000 actinobacteria strains.</title>
        <authorList>
            <person name="Klenk H.-P."/>
        </authorList>
    </citation>
    <scope>NUCLEOTIDE SEQUENCE [LARGE SCALE GENOMIC DNA]</scope>
    <source>
        <strain evidence="2 3">DSM 19082</strain>
    </source>
</reference>
<keyword evidence="3" id="KW-1185">Reference proteome</keyword>
<dbReference type="GO" id="GO:0016491">
    <property type="term" value="F:oxidoreductase activity"/>
    <property type="evidence" value="ECO:0007669"/>
    <property type="project" value="InterPro"/>
</dbReference>